<keyword evidence="4" id="KW-1185">Reference proteome</keyword>
<name>A0ABY6JYD3_9ARAC</name>
<comment type="catalytic activity">
    <reaction evidence="1">
        <text>ATP + H2O = ADP + phosphate + H(+)</text>
        <dbReference type="Rhea" id="RHEA:13065"/>
        <dbReference type="ChEBI" id="CHEBI:15377"/>
        <dbReference type="ChEBI" id="CHEBI:15378"/>
        <dbReference type="ChEBI" id="CHEBI:30616"/>
        <dbReference type="ChEBI" id="CHEBI:43474"/>
        <dbReference type="ChEBI" id="CHEBI:456216"/>
        <dbReference type="EC" id="5.6.2.3"/>
    </reaction>
</comment>
<keyword evidence="1" id="KW-0233">DNA recombination</keyword>
<dbReference type="Proteomes" id="UP001235939">
    <property type="component" value="Chromosome 01"/>
</dbReference>
<evidence type="ECO:0000256" key="1">
    <source>
        <dbReference type="RuleBase" id="RU363044"/>
    </source>
</evidence>
<keyword evidence="1" id="KW-0378">Hydrolase</keyword>
<comment type="similarity">
    <text evidence="1">Belongs to the helicase family.</text>
</comment>
<dbReference type="EMBL" id="CP092863">
    <property type="protein sequence ID" value="UYV61133.1"/>
    <property type="molecule type" value="Genomic_DNA"/>
</dbReference>
<proteinExistence type="inferred from homology"/>
<dbReference type="Pfam" id="PF05970">
    <property type="entry name" value="PIF1"/>
    <property type="match status" value="1"/>
</dbReference>
<keyword evidence="1" id="KW-0067">ATP-binding</keyword>
<protein>
    <recommendedName>
        <fullName evidence="1">ATP-dependent DNA helicase</fullName>
        <ecNumber evidence="1">5.6.2.3</ecNumber>
    </recommendedName>
</protein>
<keyword evidence="1" id="KW-0227">DNA damage</keyword>
<reference evidence="3 4" key="1">
    <citation type="submission" date="2022-01" db="EMBL/GenBank/DDBJ databases">
        <title>A chromosomal length assembly of Cordylochernes scorpioides.</title>
        <authorList>
            <person name="Zeh D."/>
            <person name="Zeh J."/>
        </authorList>
    </citation>
    <scope>NUCLEOTIDE SEQUENCE [LARGE SCALE GENOMIC DNA]</scope>
    <source>
        <strain evidence="3">IN4F17</strain>
        <tissue evidence="3">Whole Body</tissue>
    </source>
</reference>
<dbReference type="InterPro" id="IPR010285">
    <property type="entry name" value="DNA_helicase_pif1-like_DEAD"/>
</dbReference>
<evidence type="ECO:0000313" key="3">
    <source>
        <dbReference type="EMBL" id="UYV61133.1"/>
    </source>
</evidence>
<comment type="cofactor">
    <cofactor evidence="1">
        <name>Mg(2+)</name>
        <dbReference type="ChEBI" id="CHEBI:18420"/>
    </cofactor>
</comment>
<organism evidence="3 4">
    <name type="scientific">Cordylochernes scorpioides</name>
    <dbReference type="NCBI Taxonomy" id="51811"/>
    <lineage>
        <taxon>Eukaryota</taxon>
        <taxon>Metazoa</taxon>
        <taxon>Ecdysozoa</taxon>
        <taxon>Arthropoda</taxon>
        <taxon>Chelicerata</taxon>
        <taxon>Arachnida</taxon>
        <taxon>Pseudoscorpiones</taxon>
        <taxon>Cheliferoidea</taxon>
        <taxon>Chernetidae</taxon>
        <taxon>Cordylochernes</taxon>
    </lineage>
</organism>
<gene>
    <name evidence="3" type="ORF">LAZ67_1003540</name>
</gene>
<dbReference type="EC" id="5.6.2.3" evidence="1"/>
<feature type="domain" description="DNA helicase Pif1-like DEAD-box helicase" evidence="2">
    <location>
        <begin position="46"/>
        <end position="79"/>
    </location>
</feature>
<accession>A0ABY6JYD3</accession>
<keyword evidence="1" id="KW-0547">Nucleotide-binding</keyword>
<sequence length="116" mass="12239">MTVPSIQSTTPVAQILSPSRILQERDQETRETGRYLAECGTCLLIGRDVTVAIASSGIAATLLDGGRTAHSALKLPLNIVAPGCGLADSSAWILSCAGSCILPERVSTILQIYKRE</sequence>
<keyword evidence="1" id="KW-0347">Helicase</keyword>
<keyword evidence="1" id="KW-0234">DNA repair</keyword>
<evidence type="ECO:0000313" key="4">
    <source>
        <dbReference type="Proteomes" id="UP001235939"/>
    </source>
</evidence>
<evidence type="ECO:0000259" key="2">
    <source>
        <dbReference type="Pfam" id="PF05970"/>
    </source>
</evidence>